<comment type="caution">
    <text evidence="1">The sequence shown here is derived from an EMBL/GenBank/DDBJ whole genome shotgun (WGS) entry which is preliminary data.</text>
</comment>
<evidence type="ECO:0000313" key="2">
    <source>
        <dbReference type="Proteomes" id="UP000253872"/>
    </source>
</evidence>
<name>A0A369YFY8_9PAST</name>
<evidence type="ECO:0000313" key="1">
    <source>
        <dbReference type="EMBL" id="RDE70933.1"/>
    </source>
</evidence>
<dbReference type="EMBL" id="QEPN01000006">
    <property type="protein sequence ID" value="RDE70933.1"/>
    <property type="molecule type" value="Genomic_DNA"/>
</dbReference>
<dbReference type="AlphaFoldDB" id="A0A369YFY8"/>
<dbReference type="NCBIfam" id="TIGR03748">
    <property type="entry name" value="conj_PilL"/>
    <property type="match status" value="1"/>
</dbReference>
<dbReference type="Proteomes" id="UP000253872">
    <property type="component" value="Unassembled WGS sequence"/>
</dbReference>
<dbReference type="InterPro" id="IPR022260">
    <property type="entry name" value="Integr_conj_element_PilL"/>
</dbReference>
<gene>
    <name evidence="1" type="ORF">DPV93_07965</name>
</gene>
<sequence>MKKIFLTAVSLALLNLYGCVKQQSTDEVFPLENHQIDAVNSPASPAITPILAKDRIVSPDIYQTDSAGKTEVLREGRYTLVNISPEEGQKYLLDQSVTVDMLGKKRKSISATVEQGLHAALRESGLSLCSSMGANDQGLSTLFYLPLPKVHYQFGPMALRDALQMLAGPGYEMTVNDVTRIVCFKQRPNVPKPISGEKQTIETTTTTVTEIIED</sequence>
<proteinExistence type="predicted"/>
<reference evidence="1 2" key="1">
    <citation type="submission" date="2018-05" db="EMBL/GenBank/DDBJ databases">
        <title>Draft Genome Sequences for a Diverse set of 7 Haemophilus Species.</title>
        <authorList>
            <person name="Nichols M."/>
            <person name="Topaz N."/>
            <person name="Wang X."/>
            <person name="Wang X."/>
            <person name="Boxrud D."/>
        </authorList>
    </citation>
    <scope>NUCLEOTIDE SEQUENCE [LARGE SCALE GENOMIC DNA]</scope>
    <source>
        <strain evidence="1 2">C2002001239</strain>
    </source>
</reference>
<accession>A0A369YFY8</accession>
<dbReference type="RefSeq" id="WP_111403500.1">
    <property type="nucleotide sequence ID" value="NZ_QEPN01000006.1"/>
</dbReference>
<evidence type="ECO:0008006" key="3">
    <source>
        <dbReference type="Google" id="ProtNLM"/>
    </source>
</evidence>
<protein>
    <recommendedName>
        <fullName evidence="3">Pilus assembly protein PilL</fullName>
    </recommendedName>
</protein>
<organism evidence="1 2">
    <name type="scientific">Haemophilus sputorum</name>
    <dbReference type="NCBI Taxonomy" id="1078480"/>
    <lineage>
        <taxon>Bacteria</taxon>
        <taxon>Pseudomonadati</taxon>
        <taxon>Pseudomonadota</taxon>
        <taxon>Gammaproteobacteria</taxon>
        <taxon>Pasteurellales</taxon>
        <taxon>Pasteurellaceae</taxon>
        <taxon>Haemophilus</taxon>
    </lineage>
</organism>